<feature type="non-terminal residue" evidence="1">
    <location>
        <position position="1"/>
    </location>
</feature>
<dbReference type="Proteomes" id="UP000230729">
    <property type="component" value="Unassembled WGS sequence"/>
</dbReference>
<evidence type="ECO:0000313" key="2">
    <source>
        <dbReference type="Proteomes" id="UP000230729"/>
    </source>
</evidence>
<comment type="caution">
    <text evidence="1">The sequence shown here is derived from an EMBL/GenBank/DDBJ whole genome shotgun (WGS) entry which is preliminary data.</text>
</comment>
<gene>
    <name evidence="1" type="ORF">COX22_02255</name>
</gene>
<evidence type="ECO:0000313" key="1">
    <source>
        <dbReference type="EMBL" id="PIP33819.1"/>
    </source>
</evidence>
<accession>A0A2G9ZKW4</accession>
<sequence>GAGGTITDGTITNDDLAAGSFTKITGIGALLSLTVNGNIAVTGTVDGYDISNYGPYFIPTPGTNGQVWKSDGNGQGYWGTDLTGTVAEVDGVIGNEIVNVTNGTLVRSGAGTAASQYTVGLNLTSANTWTGAQTFNANTNFPGSGVWNTSGNVGIGITNPTQKLHVNGNVRANQFCIGTNCLSSWPAGSSGDITAVNAGTGLTGGGSSGDVTLSANTNVLQMRVSGTCAAGSSIRTINADGSVACETDDLGVGGSGSANYAPKWSSGTTLTNSMIYDNGSAVGINTNNPTYRLSVNGNTQANAFCLGYDCRSSWWPSNTVGGGGTVNYLTKWTSDNTIGTAPIYCNSNTCVFQSPNATGGAIQTSTSYPGQLHYNADTHNFRSRSGGVSFGSWTNSGLGIVGGLGASSLTINNSATIGQNLTVGSLITTPGEIRAGSLGRSACHWIQIQNCGHYCGANIMFTGICPNGEYQAGYRYKTWNELSVYNFEIYCCKPGN</sequence>
<dbReference type="AlphaFoldDB" id="A0A2G9ZKW4"/>
<name>A0A2G9ZKW4_9BACT</name>
<reference evidence="1 2" key="1">
    <citation type="submission" date="2017-09" db="EMBL/GenBank/DDBJ databases">
        <title>Depth-based differentiation of microbial function through sediment-hosted aquifers and enrichment of novel symbionts in the deep terrestrial subsurface.</title>
        <authorList>
            <person name="Probst A.J."/>
            <person name="Ladd B."/>
            <person name="Jarett J.K."/>
            <person name="Geller-Mcgrath D.E."/>
            <person name="Sieber C.M."/>
            <person name="Emerson J.B."/>
            <person name="Anantharaman K."/>
            <person name="Thomas B.C."/>
            <person name="Malmstrom R."/>
            <person name="Stieglmeier M."/>
            <person name="Klingl A."/>
            <person name="Woyke T."/>
            <person name="Ryan C.M."/>
            <person name="Banfield J.F."/>
        </authorList>
    </citation>
    <scope>NUCLEOTIDE SEQUENCE [LARGE SCALE GENOMIC DNA]</scope>
    <source>
        <strain evidence="1">CG23_combo_of_CG06-09_8_20_14_all_49_15</strain>
    </source>
</reference>
<organism evidence="1 2">
    <name type="scientific">Candidatus Falkowbacteria bacterium CG23_combo_of_CG06-09_8_20_14_all_49_15</name>
    <dbReference type="NCBI Taxonomy" id="1974572"/>
    <lineage>
        <taxon>Bacteria</taxon>
        <taxon>Candidatus Falkowiibacteriota</taxon>
    </lineage>
</organism>
<protein>
    <submittedName>
        <fullName evidence="1">Uncharacterized protein</fullName>
    </submittedName>
</protein>
<proteinExistence type="predicted"/>
<dbReference type="EMBL" id="PCSD01000047">
    <property type="protein sequence ID" value="PIP33819.1"/>
    <property type="molecule type" value="Genomic_DNA"/>
</dbReference>